<feature type="domain" description="MacB-like periplasmic core" evidence="8">
    <location>
        <begin position="20"/>
        <end position="237"/>
    </location>
</feature>
<dbReference type="Proteomes" id="UP000438760">
    <property type="component" value="Unassembled WGS sequence"/>
</dbReference>
<feature type="transmembrane region" description="Helical" evidence="6">
    <location>
        <begin position="346"/>
        <end position="371"/>
    </location>
</feature>
<evidence type="ECO:0000259" key="7">
    <source>
        <dbReference type="Pfam" id="PF02687"/>
    </source>
</evidence>
<dbReference type="Pfam" id="PF02687">
    <property type="entry name" value="FtsX"/>
    <property type="match status" value="2"/>
</dbReference>
<reference evidence="9 10" key="1">
    <citation type="submission" date="2019-11" db="EMBL/GenBank/DDBJ databases">
        <title>Genome of Strain BIT-d1.</title>
        <authorList>
            <person name="Yang Y."/>
        </authorList>
    </citation>
    <scope>NUCLEOTIDE SEQUENCE [LARGE SCALE GENOMIC DNA]</scope>
    <source>
        <strain evidence="9 10">BIT-d1</strain>
    </source>
</reference>
<gene>
    <name evidence="9" type="ORF">GJV76_11095</name>
</gene>
<comment type="caution">
    <text evidence="9">The sequence shown here is derived from an EMBL/GenBank/DDBJ whole genome shotgun (WGS) entry which is preliminary data.</text>
</comment>
<evidence type="ECO:0000256" key="4">
    <source>
        <dbReference type="ARBA" id="ARBA00022989"/>
    </source>
</evidence>
<evidence type="ECO:0000256" key="1">
    <source>
        <dbReference type="ARBA" id="ARBA00004651"/>
    </source>
</evidence>
<dbReference type="EMBL" id="WMJX01000025">
    <property type="protein sequence ID" value="MTG98666.1"/>
    <property type="molecule type" value="Genomic_DNA"/>
</dbReference>
<feature type="transmembrane region" description="Helical" evidence="6">
    <location>
        <begin position="295"/>
        <end position="315"/>
    </location>
</feature>
<feature type="transmembrane region" description="Helical" evidence="6">
    <location>
        <begin position="21"/>
        <end position="41"/>
    </location>
</feature>
<feature type="domain" description="ABC3 transporter permease C-terminal" evidence="7">
    <location>
        <begin position="689"/>
        <end position="800"/>
    </location>
</feature>
<keyword evidence="3 6" id="KW-0812">Transmembrane</keyword>
<evidence type="ECO:0000313" key="9">
    <source>
        <dbReference type="EMBL" id="MTG98666.1"/>
    </source>
</evidence>
<dbReference type="InterPro" id="IPR025857">
    <property type="entry name" value="MacB_PCD"/>
</dbReference>
<keyword evidence="10" id="KW-1185">Reference proteome</keyword>
<dbReference type="OrthoDB" id="8740261at2"/>
<evidence type="ECO:0000256" key="2">
    <source>
        <dbReference type="ARBA" id="ARBA00022475"/>
    </source>
</evidence>
<dbReference type="AlphaFoldDB" id="A0A6I3LMD7"/>
<feature type="transmembrane region" description="Helical" evidence="6">
    <location>
        <begin position="391"/>
        <end position="413"/>
    </location>
</feature>
<evidence type="ECO:0000313" key="10">
    <source>
        <dbReference type="Proteomes" id="UP000438760"/>
    </source>
</evidence>
<feature type="transmembrane region" description="Helical" evidence="6">
    <location>
        <begin position="686"/>
        <end position="710"/>
    </location>
</feature>
<dbReference type="Pfam" id="PF12704">
    <property type="entry name" value="MacB_PCD"/>
    <property type="match status" value="2"/>
</dbReference>
<sequence>MINNWFKLYLRYFWKNKFFTILNVLGLSIGVTALLLVLIYWHNEHSYNQWNPYKDRVYEVYSAGFEDGEISPWLPAPMATQIEELSDVVESYTFLWNFTRRKSIVVGDKQDFIFNIADHQASYLDMFPFPAVYGSIKSYQDNKDNAIALEHQQAIRLFGEGVDPVGKEIELDGGKHVVVRLVYQIPSATSNAPNALVSYGAEQMIKDNINIWGDYNYNILIKLKEGVQLDIVKDRVINTLYQPFLTSYAKSEGITEDEYRAKYLKEDQYVFFDLESAHLNPKSQIYGSGSNAKKILTSMLVVSLLLLLLSIFNAVNLSMVQSFKRAREVGIRKALGGARSNIISQFVFESLLTILMSLIIALFLVELLLPYFNLLVDRALVFYISDFIVELSIVVVVILLLSAILPALFAASFNPLKVLKGNFVRSKSGVVIRNIFLVLQFVIAFFFLTIALFMNKQITYLINQNLGFKGEQIVNIKYELSGFQNRDEVFRDFKDDFLKIQGVEGVTAHSFKIGQQLGSSSTNFIGDVSLHSGNIVVDHSFLDVMGIQLKEGRFFDPELRTDNSEKVLVNEAFEKAFNFKEGVIGKEIRWNNRVFQIIGVVKNFNLHGFNTEVSPQTYFLGDSVGWFHHLLGTISVKLKTDDVQGTLFRIEKFWKDRVEPVYPMEYGFANEQFANTYRQATYQKTLFFVLMSISVFTALIGLLSIVSFSIENRLKEVAIRKVMGADSRKLTVALSKSFMLYCVLGFCISVYPVYFAVQLWLEDFAYREAITAVPFIIAFSSLFLLSILLVIWKARKATRIDVLKYIKYE</sequence>
<accession>A0A6I3LMD7</accession>
<protein>
    <submittedName>
        <fullName evidence="9">FtsX-like permease family protein</fullName>
    </submittedName>
</protein>
<evidence type="ECO:0000256" key="5">
    <source>
        <dbReference type="ARBA" id="ARBA00023136"/>
    </source>
</evidence>
<keyword evidence="2" id="KW-1003">Cell membrane</keyword>
<dbReference type="PANTHER" id="PTHR30572:SF18">
    <property type="entry name" value="ABC-TYPE MACROLIDE FAMILY EXPORT SYSTEM PERMEASE COMPONENT 2"/>
    <property type="match status" value="1"/>
</dbReference>
<dbReference type="InterPro" id="IPR050250">
    <property type="entry name" value="Macrolide_Exporter_MacB"/>
</dbReference>
<comment type="subcellular location">
    <subcellularLocation>
        <location evidence="1">Cell membrane</location>
        <topology evidence="1">Multi-pass membrane protein</topology>
    </subcellularLocation>
</comment>
<evidence type="ECO:0000256" key="3">
    <source>
        <dbReference type="ARBA" id="ARBA00022692"/>
    </source>
</evidence>
<evidence type="ECO:0000256" key="6">
    <source>
        <dbReference type="SAM" id="Phobius"/>
    </source>
</evidence>
<keyword evidence="4 6" id="KW-1133">Transmembrane helix</keyword>
<dbReference type="RefSeq" id="WP_155092686.1">
    <property type="nucleotide sequence ID" value="NZ_WMJX01000025.1"/>
</dbReference>
<evidence type="ECO:0000259" key="8">
    <source>
        <dbReference type="Pfam" id="PF12704"/>
    </source>
</evidence>
<organism evidence="9 10">
    <name type="scientific">Myroides albus</name>
    <dbReference type="NCBI Taxonomy" id="2562892"/>
    <lineage>
        <taxon>Bacteria</taxon>
        <taxon>Pseudomonadati</taxon>
        <taxon>Bacteroidota</taxon>
        <taxon>Flavobacteriia</taxon>
        <taxon>Flavobacteriales</taxon>
        <taxon>Flavobacteriaceae</taxon>
        <taxon>Myroides</taxon>
    </lineage>
</organism>
<dbReference type="GO" id="GO:0005886">
    <property type="term" value="C:plasma membrane"/>
    <property type="evidence" value="ECO:0007669"/>
    <property type="project" value="UniProtKB-SubCell"/>
</dbReference>
<feature type="transmembrane region" description="Helical" evidence="6">
    <location>
        <begin position="434"/>
        <end position="454"/>
    </location>
</feature>
<keyword evidence="5 6" id="KW-0472">Membrane</keyword>
<dbReference type="GO" id="GO:0022857">
    <property type="term" value="F:transmembrane transporter activity"/>
    <property type="evidence" value="ECO:0007669"/>
    <property type="project" value="TreeGrafter"/>
</dbReference>
<dbReference type="InterPro" id="IPR003838">
    <property type="entry name" value="ABC3_permease_C"/>
</dbReference>
<proteinExistence type="predicted"/>
<feature type="domain" description="MacB-like periplasmic core" evidence="8">
    <location>
        <begin position="471"/>
        <end position="608"/>
    </location>
</feature>
<name>A0A6I3LMD7_9FLAO</name>
<feature type="transmembrane region" description="Helical" evidence="6">
    <location>
        <begin position="738"/>
        <end position="757"/>
    </location>
</feature>
<dbReference type="PANTHER" id="PTHR30572">
    <property type="entry name" value="MEMBRANE COMPONENT OF TRANSPORTER-RELATED"/>
    <property type="match status" value="1"/>
</dbReference>
<feature type="domain" description="ABC3 transporter permease C-terminal" evidence="7">
    <location>
        <begin position="301"/>
        <end position="415"/>
    </location>
</feature>
<feature type="transmembrane region" description="Helical" evidence="6">
    <location>
        <begin position="769"/>
        <end position="792"/>
    </location>
</feature>